<feature type="compositionally biased region" description="Low complexity" evidence="1">
    <location>
        <begin position="453"/>
        <end position="462"/>
    </location>
</feature>
<evidence type="ECO:0000313" key="4">
    <source>
        <dbReference type="Proteomes" id="UP001498398"/>
    </source>
</evidence>
<evidence type="ECO:0000313" key="2">
    <source>
        <dbReference type="EMBL" id="KAK7433537.1"/>
    </source>
</evidence>
<evidence type="ECO:0000256" key="1">
    <source>
        <dbReference type="SAM" id="MobiDB-lite"/>
    </source>
</evidence>
<sequence>MSNRRKNPNFSCQKDAVIHFVQPDKYNPVFWSSLNSNSLPQVVPDYNPDIPLYTRLPSFRVPRWGNNLYPFLALVPVRNGFDGNLFSRLIEARDPVRIGIRYRMHPIDVGRWRRLENNLLDISSFLMQRAGLPNTYQYLWLPQSLGYDGSFREPEHVRSCTDRTRSAFIFLMALCSFAVAMNLQESDVRYPDEEPLWAKACRLEKNVPVHPQWLADFRKSIVCDFTPGLRVGGFFHAFDSEWACSFPALARANIPFWIWWGQGVGTLSDKHYMPDYMPNPKQRSDAMKKLRVVPETEDHDGDAPMTFTGSYQVRGETYAQFHGRLEEEAKFYEGTETPEDKREREDRTRRARLDNISPELRQPSVGLAMYEWVWYGRYILRKLVSRREWKGKWTSTPSVYRRYIAHLDQWDIEPFNAAADNVPQSAYREGGDSIWVPDSYYDNAPSDSEAGDSSPVSSVVPSQPNPAPSSVNFNYIEDVREMFGSTMADASEHQVQSVFDVMRFRLGFCPPVPFVRHERFDAAQPNSYTRTDANHALFAVGLRNAMEFRGNASAQNNVYRDFIHSMYNYCVSTNAKFFSPLFDFPPSMLNNIKQHSRWNVSSVYLNSVNLPISTWQSDTMYIVGVKDDPLVKQWYLLGLYDATTVLQLFRQNPAGDMGIMAAVRELLRWGVPFITLKPLKNAPVIHDKQRSNTQVGLGVRVLNHQFDAAEYAAYESAKNDVLLSSNGRLALMQGGILWRLAKDIIPSRTVTSGPRSSVKHTGKSFGSLQDHELCEEVLTENEVNVIVGLYKVDTETKNQVSDMSWWPKPVSWAKGNRNFGFWSADDEKFYQERLTEIRNGTARPKTASQWYKMLHGKSDVTAAFYRRIEEVSGQLLDGQSSLYWDE</sequence>
<organism evidence="2 4">
    <name type="scientific">Marasmiellus scandens</name>
    <dbReference type="NCBI Taxonomy" id="2682957"/>
    <lineage>
        <taxon>Eukaryota</taxon>
        <taxon>Fungi</taxon>
        <taxon>Dikarya</taxon>
        <taxon>Basidiomycota</taxon>
        <taxon>Agaricomycotina</taxon>
        <taxon>Agaricomycetes</taxon>
        <taxon>Agaricomycetidae</taxon>
        <taxon>Agaricales</taxon>
        <taxon>Marasmiineae</taxon>
        <taxon>Omphalotaceae</taxon>
        <taxon>Marasmiellus</taxon>
    </lineage>
</organism>
<dbReference type="Proteomes" id="UP001498398">
    <property type="component" value="Unassembled WGS sequence"/>
</dbReference>
<gene>
    <name evidence="3" type="ORF">VKT23_019846</name>
    <name evidence="2" type="ORF">VKT23_020739</name>
</gene>
<comment type="caution">
    <text evidence="2">The sequence shown here is derived from an EMBL/GenBank/DDBJ whole genome shotgun (WGS) entry which is preliminary data.</text>
</comment>
<reference evidence="2 4" key="1">
    <citation type="submission" date="2024-01" db="EMBL/GenBank/DDBJ databases">
        <title>A draft genome for the cacao thread blight pathogen Marasmiellus scandens.</title>
        <authorList>
            <person name="Baruah I.K."/>
            <person name="Leung J."/>
            <person name="Bukari Y."/>
            <person name="Amoako-Attah I."/>
            <person name="Meinhardt L.W."/>
            <person name="Bailey B.A."/>
            <person name="Cohen S.P."/>
        </authorList>
    </citation>
    <scope>NUCLEOTIDE SEQUENCE [LARGE SCALE GENOMIC DNA]</scope>
    <source>
        <strain evidence="2 4">GH-19</strain>
    </source>
</reference>
<protein>
    <submittedName>
        <fullName evidence="2">Uncharacterized protein</fullName>
    </submittedName>
</protein>
<evidence type="ECO:0000313" key="3">
    <source>
        <dbReference type="EMBL" id="KAK7435037.1"/>
    </source>
</evidence>
<proteinExistence type="predicted"/>
<keyword evidence="4" id="KW-1185">Reference proteome</keyword>
<accession>A0ABR1IKU7</accession>
<feature type="region of interest" description="Disordered" evidence="1">
    <location>
        <begin position="445"/>
        <end position="465"/>
    </location>
</feature>
<dbReference type="EMBL" id="JBANRG010000112">
    <property type="protein sequence ID" value="KAK7435037.1"/>
    <property type="molecule type" value="Genomic_DNA"/>
</dbReference>
<name>A0ABR1IKU7_9AGAR</name>
<dbReference type="EMBL" id="JBANRG010000153">
    <property type="protein sequence ID" value="KAK7433537.1"/>
    <property type="molecule type" value="Genomic_DNA"/>
</dbReference>